<organism evidence="2 3">
    <name type="scientific">Candidatus Methanobinarius endosymbioticus</name>
    <dbReference type="NCBI Taxonomy" id="2006182"/>
    <lineage>
        <taxon>Archaea</taxon>
        <taxon>Methanobacteriati</taxon>
        <taxon>Methanobacteriota</taxon>
        <taxon>Methanomada group</taxon>
        <taxon>Methanobacteria</taxon>
        <taxon>Methanobacteriales</taxon>
        <taxon>Methanobacteriaceae</taxon>
        <taxon>Candidatus Methanobinarius</taxon>
    </lineage>
</organism>
<evidence type="ECO:0000313" key="2">
    <source>
        <dbReference type="EMBL" id="RBQ24524.1"/>
    </source>
</evidence>
<name>A0A366MFZ8_9EURY</name>
<proteinExistence type="predicted"/>
<dbReference type="PANTHER" id="PTHR34707:SF1">
    <property type="entry name" value="VIMENTIN-TYPE INTERMEDIATE FILAMENT-ASSOCIATED COILED-COIL PROTEIN"/>
    <property type="match status" value="1"/>
</dbReference>
<comment type="caution">
    <text evidence="2">The sequence shown here is derived from an EMBL/GenBank/DDBJ whole genome shotgun (WGS) entry which is preliminary data.</text>
</comment>
<keyword evidence="3" id="KW-1185">Reference proteome</keyword>
<dbReference type="EMBL" id="NIZT01000003">
    <property type="protein sequence ID" value="RBQ24524.1"/>
    <property type="molecule type" value="Genomic_DNA"/>
</dbReference>
<evidence type="ECO:0000313" key="3">
    <source>
        <dbReference type="Proteomes" id="UP000253099"/>
    </source>
</evidence>
<feature type="coiled-coil region" evidence="1">
    <location>
        <begin position="27"/>
        <end position="334"/>
    </location>
</feature>
<feature type="coiled-coil region" evidence="1">
    <location>
        <begin position="365"/>
        <end position="409"/>
    </location>
</feature>
<gene>
    <name evidence="2" type="primary">smc</name>
    <name evidence="2" type="ORF">ALNOE001_01860</name>
</gene>
<dbReference type="SUPFAM" id="SSF46785">
    <property type="entry name" value="Winged helix' DNA-binding domain"/>
    <property type="match status" value="1"/>
</dbReference>
<sequence length="484" mass="56715">MDITYRDELWDIMVGNDDEKVRLQNLVKSCLLEINEIKMELMNLEKEKNLLENDERIEKLEKIKKEKEKEVSELKFNLKNLEDSLNDKYNVIKNQELKIEELGNFKDSFDDIKTALEQDLKQHNDKLKSALSAISEKDKKIKSLVSDIESYKEKVSDLENNLASKDNLLKLQREIDAKDSEIKALKDSSVDKYALKSLKKEIEGKEKRITELEDVQTSFEEVKSSFEDKISDKDKRINELEQIQNSFEDIRKSLEKDIEKHRAKEIEEINSKLKSALDKVTEKDSAIKSLTTELEENKREISRIKDINVFKTDYDALKEEIKVKEMKIQRLEEIKGLFSDLDKCYKNEGSQAGNIVDDSNTSKPIISANNNNNSNNKEIKKLKKDLKSCRSANKELESIKDNYRRLTSSPKKDLTSFQSQIYYLILDKPMNFQEIHSYIRKIAFKDISYKNIINIIRGLERKGYLEMEDPKNPQDTNWIKTKKK</sequence>
<protein>
    <submittedName>
        <fullName evidence="2">Chromosome partition protein Smc</fullName>
    </submittedName>
</protein>
<dbReference type="Gene3D" id="1.10.287.1490">
    <property type="match status" value="1"/>
</dbReference>
<dbReference type="InterPro" id="IPR036390">
    <property type="entry name" value="WH_DNA-bd_sf"/>
</dbReference>
<keyword evidence="1" id="KW-0175">Coiled coil</keyword>
<dbReference type="Proteomes" id="UP000253099">
    <property type="component" value="Unassembled WGS sequence"/>
</dbReference>
<dbReference type="PANTHER" id="PTHR34707">
    <property type="entry name" value="VIMENTIN-TYPE INTERMEDIATE FILAMENT-ASSOCIATED COILED-COIL PROTEIN"/>
    <property type="match status" value="1"/>
</dbReference>
<dbReference type="GO" id="GO:0045098">
    <property type="term" value="C:type III intermediate filament"/>
    <property type="evidence" value="ECO:0007669"/>
    <property type="project" value="TreeGrafter"/>
</dbReference>
<reference evidence="2 3" key="1">
    <citation type="submission" date="2018-06" db="EMBL/GenBank/DDBJ databases">
        <title>Genomic insight into two independent archaeal endosymbiosis events.</title>
        <authorList>
            <person name="Lind A.E."/>
            <person name="Lewis W.H."/>
            <person name="Spang A."/>
            <person name="Guy L."/>
            <person name="Embley M.T."/>
            <person name="Ettema T.J.G."/>
        </authorList>
    </citation>
    <scope>NUCLEOTIDE SEQUENCE [LARGE SCALE GENOMIC DNA]</scope>
    <source>
        <strain evidence="2">NOE</strain>
    </source>
</reference>
<evidence type="ECO:0000256" key="1">
    <source>
        <dbReference type="SAM" id="Coils"/>
    </source>
</evidence>
<dbReference type="AlphaFoldDB" id="A0A366MFZ8"/>
<accession>A0A366MFZ8</accession>